<reference evidence="3" key="1">
    <citation type="journal article" date="2014" name="Int. J. Syst. Evol. Microbiol.">
        <title>Complete genome sequence of Corynebacterium casei LMG S-19264T (=DSM 44701T), isolated from a smear-ripened cheese.</title>
        <authorList>
            <consortium name="US DOE Joint Genome Institute (JGI-PGF)"/>
            <person name="Walter F."/>
            <person name="Albersmeier A."/>
            <person name="Kalinowski J."/>
            <person name="Ruckert C."/>
        </authorList>
    </citation>
    <scope>NUCLEOTIDE SEQUENCE</scope>
    <source>
        <strain evidence="3">CGMCC 1.16067</strain>
    </source>
</reference>
<keyword evidence="2" id="KW-0812">Transmembrane</keyword>
<dbReference type="PANTHER" id="PTHR41386">
    <property type="entry name" value="INTEGRAL MEMBRANE PROTEIN-RELATED"/>
    <property type="match status" value="1"/>
</dbReference>
<reference evidence="3" key="2">
    <citation type="submission" date="2020-09" db="EMBL/GenBank/DDBJ databases">
        <authorList>
            <person name="Sun Q."/>
            <person name="Zhou Y."/>
        </authorList>
    </citation>
    <scope>NUCLEOTIDE SEQUENCE</scope>
    <source>
        <strain evidence="3">CGMCC 1.16067</strain>
    </source>
</reference>
<name>A0A917BQN8_9ACTN</name>
<feature type="compositionally biased region" description="Basic and acidic residues" evidence="1">
    <location>
        <begin position="1"/>
        <end position="15"/>
    </location>
</feature>
<feature type="transmembrane region" description="Helical" evidence="2">
    <location>
        <begin position="93"/>
        <end position="114"/>
    </location>
</feature>
<protein>
    <submittedName>
        <fullName evidence="3">Membrane protein</fullName>
    </submittedName>
</protein>
<accession>A0A917BQN8</accession>
<feature type="transmembrane region" description="Helical" evidence="2">
    <location>
        <begin position="64"/>
        <end position="81"/>
    </location>
</feature>
<evidence type="ECO:0000313" key="4">
    <source>
        <dbReference type="Proteomes" id="UP000649179"/>
    </source>
</evidence>
<dbReference type="Proteomes" id="UP000649179">
    <property type="component" value="Unassembled WGS sequence"/>
</dbReference>
<dbReference type="AlphaFoldDB" id="A0A917BQN8"/>
<feature type="compositionally biased region" description="Acidic residues" evidence="1">
    <location>
        <begin position="181"/>
        <end position="191"/>
    </location>
</feature>
<gene>
    <name evidence="3" type="ORF">GCM10011519_28880</name>
</gene>
<feature type="region of interest" description="Disordered" evidence="1">
    <location>
        <begin position="174"/>
        <end position="215"/>
    </location>
</feature>
<keyword evidence="2" id="KW-1133">Transmembrane helix</keyword>
<evidence type="ECO:0000256" key="1">
    <source>
        <dbReference type="SAM" id="MobiDB-lite"/>
    </source>
</evidence>
<dbReference type="Pfam" id="PF06210">
    <property type="entry name" value="DUF1003"/>
    <property type="match status" value="1"/>
</dbReference>
<evidence type="ECO:0000313" key="3">
    <source>
        <dbReference type="EMBL" id="GGF53185.1"/>
    </source>
</evidence>
<feature type="region of interest" description="Disordered" evidence="1">
    <location>
        <begin position="1"/>
        <end position="38"/>
    </location>
</feature>
<sequence length="215" mass="24374">MSSPEERSARRDRLNALRSRGSTSSRLDTPADTQRPLVRRPSVDRDAFGVFAEQFARFMGTATFLLYMTAFVVVWIVWNLLAPDAARFDGYPFIFLTLMLSLQASYAAPLILLAQNRQEQRDRIVAEQDRHENTQSHADMEFLAREMASLRMLLGEVATRDYVRSELRSLLSDIEERWADEPDEEPDDDPSSLDRPVEAGAGETDPTSGAYDPRA</sequence>
<organism evidence="3 4">
    <name type="scientific">Marmoricola endophyticus</name>
    <dbReference type="NCBI Taxonomy" id="2040280"/>
    <lineage>
        <taxon>Bacteria</taxon>
        <taxon>Bacillati</taxon>
        <taxon>Actinomycetota</taxon>
        <taxon>Actinomycetes</taxon>
        <taxon>Propionibacteriales</taxon>
        <taxon>Nocardioidaceae</taxon>
        <taxon>Marmoricola</taxon>
    </lineage>
</organism>
<keyword evidence="2" id="KW-0472">Membrane</keyword>
<evidence type="ECO:0000256" key="2">
    <source>
        <dbReference type="SAM" id="Phobius"/>
    </source>
</evidence>
<comment type="caution">
    <text evidence="3">The sequence shown here is derived from an EMBL/GenBank/DDBJ whole genome shotgun (WGS) entry which is preliminary data.</text>
</comment>
<dbReference type="EMBL" id="BMKQ01000001">
    <property type="protein sequence ID" value="GGF53185.1"/>
    <property type="molecule type" value="Genomic_DNA"/>
</dbReference>
<dbReference type="PANTHER" id="PTHR41386:SF1">
    <property type="entry name" value="MEMBRANE PROTEIN"/>
    <property type="match status" value="1"/>
</dbReference>
<dbReference type="InterPro" id="IPR010406">
    <property type="entry name" value="DUF1003"/>
</dbReference>
<proteinExistence type="predicted"/>
<keyword evidence="4" id="KW-1185">Reference proteome</keyword>